<dbReference type="OrthoDB" id="10585471at2759"/>
<reference evidence="2 3" key="1">
    <citation type="journal article" date="2012" name="Eukaryot. Cell">
        <title>Genome sequence of the fungus Glarea lozoyensis: the first genome sequence of a species from the Helotiaceae family.</title>
        <authorList>
            <person name="Youssar L."/>
            <person name="Gruening B.A."/>
            <person name="Erxleben A."/>
            <person name="Guenther S."/>
            <person name="Huettel W."/>
        </authorList>
    </citation>
    <scope>NUCLEOTIDE SEQUENCE [LARGE SCALE GENOMIC DNA]</scope>
    <source>
        <strain evidence="3">ATCC 74030 / MF5533</strain>
    </source>
</reference>
<feature type="compositionally biased region" description="Low complexity" evidence="1">
    <location>
        <begin position="61"/>
        <end position="76"/>
    </location>
</feature>
<keyword evidence="3" id="KW-1185">Reference proteome</keyword>
<evidence type="ECO:0000313" key="3">
    <source>
        <dbReference type="Proteomes" id="UP000005446"/>
    </source>
</evidence>
<dbReference type="InParanoid" id="H0EFB3"/>
<feature type="compositionally biased region" description="Pro residues" evidence="1">
    <location>
        <begin position="47"/>
        <end position="60"/>
    </location>
</feature>
<dbReference type="Proteomes" id="UP000005446">
    <property type="component" value="Unassembled WGS sequence"/>
</dbReference>
<evidence type="ECO:0000256" key="1">
    <source>
        <dbReference type="SAM" id="MobiDB-lite"/>
    </source>
</evidence>
<sequence length="184" mass="19802">MSVPAPAPPPPAASQFAPAESSASAEAQERGTKRTRPSEPASAPAPARAPAPAPAPPAPVVPNLAPIAPPTRLSSGPGKGKGKRPLNGGSYPLTPPPSPLTPKKLNPLSCKREKTKKTTKEVYRVIQLKQGKKRFGKVEPKRRKQDEKNDILNRFEKQIEYREAAVGRMDCRSDYLGFGRRDVA</sequence>
<dbReference type="HOGENOM" id="CLU_1468294_0_0_1"/>
<gene>
    <name evidence="2" type="ORF">M7I_1184</name>
</gene>
<protein>
    <submittedName>
        <fullName evidence="2">Uncharacterized protein</fullName>
    </submittedName>
</protein>
<comment type="caution">
    <text evidence="2">The sequence shown here is derived from an EMBL/GenBank/DDBJ whole genome shotgun (WGS) entry which is preliminary data.</text>
</comment>
<accession>H0EFB3</accession>
<organism evidence="2 3">
    <name type="scientific">Glarea lozoyensis (strain ATCC 74030 / MF5533)</name>
    <dbReference type="NCBI Taxonomy" id="1104152"/>
    <lineage>
        <taxon>Eukaryota</taxon>
        <taxon>Fungi</taxon>
        <taxon>Dikarya</taxon>
        <taxon>Ascomycota</taxon>
        <taxon>Pezizomycotina</taxon>
        <taxon>Leotiomycetes</taxon>
        <taxon>Helotiales</taxon>
        <taxon>Helotiaceae</taxon>
        <taxon>Glarea</taxon>
    </lineage>
</organism>
<proteinExistence type="predicted"/>
<dbReference type="EMBL" id="AGUE01000020">
    <property type="protein sequence ID" value="EHL02671.1"/>
    <property type="molecule type" value="Genomic_DNA"/>
</dbReference>
<feature type="compositionally biased region" description="Basic and acidic residues" evidence="1">
    <location>
        <begin position="110"/>
        <end position="119"/>
    </location>
</feature>
<feature type="region of interest" description="Disordered" evidence="1">
    <location>
        <begin position="1"/>
        <end position="119"/>
    </location>
</feature>
<feature type="compositionally biased region" description="Pro residues" evidence="1">
    <location>
        <begin position="1"/>
        <end position="12"/>
    </location>
</feature>
<name>H0EFB3_GLAL7</name>
<dbReference type="AlphaFoldDB" id="H0EFB3"/>
<feature type="compositionally biased region" description="Low complexity" evidence="1">
    <location>
        <begin position="13"/>
        <end position="26"/>
    </location>
</feature>
<evidence type="ECO:0000313" key="2">
    <source>
        <dbReference type="EMBL" id="EHL02671.1"/>
    </source>
</evidence>